<evidence type="ECO:0000256" key="3">
    <source>
        <dbReference type="ARBA" id="ARBA00022519"/>
    </source>
</evidence>
<accession>A0A315ZUL4</accession>
<evidence type="ECO:0000313" key="7">
    <source>
        <dbReference type="EMBL" id="PWJ39339.1"/>
    </source>
</evidence>
<evidence type="ECO:0000256" key="2">
    <source>
        <dbReference type="ARBA" id="ARBA00022475"/>
    </source>
</evidence>
<dbReference type="PIRSF" id="PIRSF026649">
    <property type="entry name" value="MsbB"/>
    <property type="match status" value="1"/>
</dbReference>
<gene>
    <name evidence="7" type="ORF">BC781_106240</name>
</gene>
<evidence type="ECO:0000256" key="5">
    <source>
        <dbReference type="ARBA" id="ARBA00023136"/>
    </source>
</evidence>
<proteinExistence type="predicted"/>
<organism evidence="7 8">
    <name type="scientific">Sediminitomix flava</name>
    <dbReference type="NCBI Taxonomy" id="379075"/>
    <lineage>
        <taxon>Bacteria</taxon>
        <taxon>Pseudomonadati</taxon>
        <taxon>Bacteroidota</taxon>
        <taxon>Cytophagia</taxon>
        <taxon>Cytophagales</taxon>
        <taxon>Flammeovirgaceae</taxon>
        <taxon>Sediminitomix</taxon>
    </lineage>
</organism>
<keyword evidence="2" id="KW-1003">Cell membrane</keyword>
<protein>
    <submittedName>
        <fullName evidence="7">KDO2-lipid IV(A) lauroyltransferase</fullName>
    </submittedName>
</protein>
<reference evidence="7 8" key="1">
    <citation type="submission" date="2018-03" db="EMBL/GenBank/DDBJ databases">
        <title>Genomic Encyclopedia of Archaeal and Bacterial Type Strains, Phase II (KMG-II): from individual species to whole genera.</title>
        <authorList>
            <person name="Goeker M."/>
        </authorList>
    </citation>
    <scope>NUCLEOTIDE SEQUENCE [LARGE SCALE GENOMIC DNA]</scope>
    <source>
        <strain evidence="7 8">DSM 28229</strain>
    </source>
</reference>
<comment type="caution">
    <text evidence="7">The sequence shown here is derived from an EMBL/GenBank/DDBJ whole genome shotgun (WGS) entry which is preliminary data.</text>
</comment>
<dbReference type="Pfam" id="PF03279">
    <property type="entry name" value="Lip_A_acyltrans"/>
    <property type="match status" value="1"/>
</dbReference>
<keyword evidence="4 7" id="KW-0808">Transferase</keyword>
<evidence type="ECO:0000256" key="6">
    <source>
        <dbReference type="ARBA" id="ARBA00023315"/>
    </source>
</evidence>
<evidence type="ECO:0000256" key="1">
    <source>
        <dbReference type="ARBA" id="ARBA00004533"/>
    </source>
</evidence>
<evidence type="ECO:0000256" key="4">
    <source>
        <dbReference type="ARBA" id="ARBA00022679"/>
    </source>
</evidence>
<dbReference type="AlphaFoldDB" id="A0A315ZUL4"/>
<dbReference type="Proteomes" id="UP000245535">
    <property type="component" value="Unassembled WGS sequence"/>
</dbReference>
<keyword evidence="6" id="KW-0012">Acyltransferase</keyword>
<sequence length="313" mass="35206">MGKKKGLKKLKYDLLYAFVKGGVKVLQKMPRKPLLRTGGRLGVLAYKLMKSERLKTLKNLDIAYGDTKSDSEKKWIAKESWRHLGMNAIETFRLPLLNTFKDFNDIVTVTGWEKITKVQLEGSGVIGLCAHHGCFELVNAYAGLIEKGVTVVGAPLKDERLNELLIQNRSHQGQKYVTRSASAFKHLLNGILSKELSILLVDQDTQKVKNVFVDFMGTQASTPIGATILAAKTGAPVFPISITRNEDLSHAIVVGDPVYAVQTGDKEKDLIDNTQRISDSQVHFIKQKPEQWIWLHERWKTRPQEEEKESIKA</sequence>
<comment type="subcellular location">
    <subcellularLocation>
        <location evidence="1">Cell inner membrane</location>
    </subcellularLocation>
</comment>
<dbReference type="RefSeq" id="WP_109621290.1">
    <property type="nucleotide sequence ID" value="NZ_QGDO01000006.1"/>
</dbReference>
<dbReference type="OrthoDB" id="9801955at2"/>
<keyword evidence="8" id="KW-1185">Reference proteome</keyword>
<dbReference type="PANTHER" id="PTHR30606">
    <property type="entry name" value="LIPID A BIOSYNTHESIS LAUROYL ACYLTRANSFERASE"/>
    <property type="match status" value="1"/>
</dbReference>
<dbReference type="PANTHER" id="PTHR30606:SF10">
    <property type="entry name" value="PHOSPHATIDYLINOSITOL MANNOSIDE ACYLTRANSFERASE"/>
    <property type="match status" value="1"/>
</dbReference>
<dbReference type="CDD" id="cd07984">
    <property type="entry name" value="LPLAT_LABLAT-like"/>
    <property type="match status" value="1"/>
</dbReference>
<dbReference type="EMBL" id="QGDO01000006">
    <property type="protein sequence ID" value="PWJ39339.1"/>
    <property type="molecule type" value="Genomic_DNA"/>
</dbReference>
<dbReference type="GO" id="GO:0016746">
    <property type="term" value="F:acyltransferase activity"/>
    <property type="evidence" value="ECO:0007669"/>
    <property type="project" value="UniProtKB-KW"/>
</dbReference>
<dbReference type="GO" id="GO:0009247">
    <property type="term" value="P:glycolipid biosynthetic process"/>
    <property type="evidence" value="ECO:0007669"/>
    <property type="project" value="UniProtKB-ARBA"/>
</dbReference>
<dbReference type="InterPro" id="IPR004960">
    <property type="entry name" value="LipA_acyltrans"/>
</dbReference>
<keyword evidence="5" id="KW-0472">Membrane</keyword>
<keyword evidence="3" id="KW-0997">Cell inner membrane</keyword>
<evidence type="ECO:0000313" key="8">
    <source>
        <dbReference type="Proteomes" id="UP000245535"/>
    </source>
</evidence>
<name>A0A315ZUL4_SEDFL</name>
<dbReference type="GO" id="GO:0005886">
    <property type="term" value="C:plasma membrane"/>
    <property type="evidence" value="ECO:0007669"/>
    <property type="project" value="UniProtKB-SubCell"/>
</dbReference>